<sequence>MPFLEEWNTQRKYLSFKHALWSSYFSSENDLLLVFVATVCYPEAVQDLSGWIRRLDASFPYLGRFWPDLAKTRWVAKNHGKILLTRYIMFLCFSPVSSILINFGHYVCVGLGDEVQMRPPLDGEMETSEPDKGKKRKKKAAVDSPATKKPKSCRPRASAKTSALASRASPSTGDEDDDEDEYRLAQRTRSGADVRQMSRLEEAKSGMIDSDRSRMVVTLEDGANVVPEPLIGCGVFPVGETVVAGSKSRPRAFRGKDLPLGDIDALGGLNLGPQFSFGELRDAQDPNTTNVGAPLNGGDELDNFLDDVDDVSEDINLNAPNAIEAAEKF</sequence>
<name>A0A1U7Y130_NICSY</name>
<dbReference type="KEGG" id="nsy:104239535"/>
<proteinExistence type="predicted"/>
<keyword evidence="2" id="KW-1185">Reference proteome</keyword>
<organism evidence="2 3">
    <name type="scientific">Nicotiana sylvestris</name>
    <name type="common">Wood tobacco</name>
    <name type="synonym">South American tobacco</name>
    <dbReference type="NCBI Taxonomy" id="4096"/>
    <lineage>
        <taxon>Eukaryota</taxon>
        <taxon>Viridiplantae</taxon>
        <taxon>Streptophyta</taxon>
        <taxon>Embryophyta</taxon>
        <taxon>Tracheophyta</taxon>
        <taxon>Spermatophyta</taxon>
        <taxon>Magnoliopsida</taxon>
        <taxon>eudicotyledons</taxon>
        <taxon>Gunneridae</taxon>
        <taxon>Pentapetalae</taxon>
        <taxon>asterids</taxon>
        <taxon>lamiids</taxon>
        <taxon>Solanales</taxon>
        <taxon>Solanaceae</taxon>
        <taxon>Nicotianoideae</taxon>
        <taxon>Nicotianeae</taxon>
        <taxon>Nicotiana</taxon>
    </lineage>
</organism>
<dbReference type="AlphaFoldDB" id="A0A1U7Y130"/>
<feature type="compositionally biased region" description="Polar residues" evidence="1">
    <location>
        <begin position="159"/>
        <end position="172"/>
    </location>
</feature>
<reference evidence="3" key="2">
    <citation type="submission" date="2025-08" db="UniProtKB">
        <authorList>
            <consortium name="RefSeq"/>
        </authorList>
    </citation>
    <scope>IDENTIFICATION</scope>
    <source>
        <tissue evidence="3">Leaf</tissue>
    </source>
</reference>
<dbReference type="Proteomes" id="UP000189701">
    <property type="component" value="Unplaced"/>
</dbReference>
<dbReference type="GeneID" id="104239535"/>
<gene>
    <name evidence="3" type="primary">LOC104239535</name>
</gene>
<evidence type="ECO:0000313" key="2">
    <source>
        <dbReference type="Proteomes" id="UP000189701"/>
    </source>
</evidence>
<accession>A0A1U7Y130</accession>
<protein>
    <submittedName>
        <fullName evidence="3">Uncharacterized protein LOC104239535 isoform X1</fullName>
    </submittedName>
</protein>
<evidence type="ECO:0000256" key="1">
    <source>
        <dbReference type="SAM" id="MobiDB-lite"/>
    </source>
</evidence>
<reference evidence="2" key="1">
    <citation type="journal article" date="2013" name="Genome Biol.">
        <title>Reference genomes and transcriptomes of Nicotiana sylvestris and Nicotiana tomentosiformis.</title>
        <authorList>
            <person name="Sierro N."/>
            <person name="Battey J.N."/>
            <person name="Ouadi S."/>
            <person name="Bovet L."/>
            <person name="Goepfert S."/>
            <person name="Bakaher N."/>
            <person name="Peitsch M.C."/>
            <person name="Ivanov N.V."/>
        </authorList>
    </citation>
    <scope>NUCLEOTIDE SEQUENCE [LARGE SCALE GENOMIC DNA]</scope>
</reference>
<feature type="region of interest" description="Disordered" evidence="1">
    <location>
        <begin position="119"/>
        <end position="181"/>
    </location>
</feature>
<dbReference type="RefSeq" id="XP_009792485.1">
    <property type="nucleotide sequence ID" value="XM_009794183.1"/>
</dbReference>
<evidence type="ECO:0000313" key="3">
    <source>
        <dbReference type="RefSeq" id="XP_009792485.1"/>
    </source>
</evidence>